<dbReference type="PROSITE" id="PS51257">
    <property type="entry name" value="PROKAR_LIPOPROTEIN"/>
    <property type="match status" value="1"/>
</dbReference>
<dbReference type="OrthoDB" id="594879at2"/>
<keyword evidence="4" id="KW-1185">Reference proteome</keyword>
<dbReference type="InterPro" id="IPR021729">
    <property type="entry name" value="DUF3298"/>
</dbReference>
<proteinExistence type="predicted"/>
<feature type="domain" description="Deacetylase PdaC" evidence="2">
    <location>
        <begin position="60"/>
        <end position="144"/>
    </location>
</feature>
<protein>
    <recommendedName>
        <fullName evidence="5">DUF3298 domain-containing protein</fullName>
    </recommendedName>
</protein>
<dbReference type="Gene3D" id="3.90.640.20">
    <property type="entry name" value="Heat-shock cognate protein, ATPase"/>
    <property type="match status" value="1"/>
</dbReference>
<dbReference type="Pfam" id="PF13739">
    <property type="entry name" value="PdaC"/>
    <property type="match status" value="1"/>
</dbReference>
<dbReference type="Proteomes" id="UP000229433">
    <property type="component" value="Unassembled WGS sequence"/>
</dbReference>
<evidence type="ECO:0000313" key="4">
    <source>
        <dbReference type="Proteomes" id="UP000229433"/>
    </source>
</evidence>
<sequence>MKKVSLILSFFMILVACKKEEAKLTYDLKVIKTENLALCDTGLCPDISIDRVTMGGGAFADTINKAVDQHLVDLLIMDPDEAKKSHTLDEALENFVQNYRVYRNDFPDAIPEYEVNSTCSIGFDNGKILCLTFDDYTYYGGAHGYGSTHFLNFDKDLQQVLSPEMLFQDLEGFKRLAEKRFRSQYQLQPEEDLSETGYFFAEDTFTLPQNIGFKNEQLILLYNPYEIASYADGQLILKFDLAEVKDFLKPNL</sequence>
<evidence type="ECO:0000259" key="2">
    <source>
        <dbReference type="Pfam" id="PF13739"/>
    </source>
</evidence>
<evidence type="ECO:0008006" key="5">
    <source>
        <dbReference type="Google" id="ProtNLM"/>
    </source>
</evidence>
<dbReference type="Gene3D" id="3.30.565.40">
    <property type="entry name" value="Fervidobacterium nodosum Rt17-B1 like"/>
    <property type="match status" value="1"/>
</dbReference>
<dbReference type="RefSeq" id="WP_099645533.1">
    <property type="nucleotide sequence ID" value="NZ_KZ319289.1"/>
</dbReference>
<evidence type="ECO:0000259" key="1">
    <source>
        <dbReference type="Pfam" id="PF11738"/>
    </source>
</evidence>
<reference evidence="3 4" key="1">
    <citation type="submission" date="2017-08" db="EMBL/GenBank/DDBJ databases">
        <title>The whole genome shortgun sequences of strain Leeuwenhoekiella nanhaiensis G18 from the South China Sea.</title>
        <authorList>
            <person name="Liu Q."/>
        </authorList>
    </citation>
    <scope>NUCLEOTIDE SEQUENCE [LARGE SCALE GENOMIC DNA]</scope>
    <source>
        <strain evidence="3 4">G18</strain>
    </source>
</reference>
<organism evidence="3 4">
    <name type="scientific">Leeuwenhoekiella nanhaiensis</name>
    <dbReference type="NCBI Taxonomy" id="1655491"/>
    <lineage>
        <taxon>Bacteria</taxon>
        <taxon>Pseudomonadati</taxon>
        <taxon>Bacteroidota</taxon>
        <taxon>Flavobacteriia</taxon>
        <taxon>Flavobacteriales</taxon>
        <taxon>Flavobacteriaceae</taxon>
        <taxon>Leeuwenhoekiella</taxon>
    </lineage>
</organism>
<dbReference type="Pfam" id="PF11738">
    <property type="entry name" value="DUF3298"/>
    <property type="match status" value="1"/>
</dbReference>
<comment type="caution">
    <text evidence="3">The sequence shown here is derived from an EMBL/GenBank/DDBJ whole genome shotgun (WGS) entry which is preliminary data.</text>
</comment>
<dbReference type="InterPro" id="IPR025303">
    <property type="entry name" value="PdaC"/>
</dbReference>
<evidence type="ECO:0000313" key="3">
    <source>
        <dbReference type="EMBL" id="PHQ29692.1"/>
    </source>
</evidence>
<dbReference type="AlphaFoldDB" id="A0A2G1VSE9"/>
<dbReference type="EMBL" id="NQXA01000003">
    <property type="protein sequence ID" value="PHQ29692.1"/>
    <property type="molecule type" value="Genomic_DNA"/>
</dbReference>
<feature type="domain" description="DUF3298" evidence="1">
    <location>
        <begin position="173"/>
        <end position="235"/>
    </location>
</feature>
<gene>
    <name evidence="3" type="ORF">CJ305_06870</name>
</gene>
<accession>A0A2G1VSE9</accession>
<dbReference type="InterPro" id="IPR037126">
    <property type="entry name" value="PdaC/RsiV-like_sf"/>
</dbReference>
<name>A0A2G1VSE9_9FLAO</name>